<evidence type="ECO:0000256" key="2">
    <source>
        <dbReference type="ARBA" id="ARBA00022679"/>
    </source>
</evidence>
<evidence type="ECO:0000256" key="1">
    <source>
        <dbReference type="ARBA" id="ARBA00007274"/>
    </source>
</evidence>
<dbReference type="AlphaFoldDB" id="A0A1L1PQS4"/>
<organism evidence="5 6">
    <name type="scientific">Hydrogenophaga intermedia</name>
    <dbReference type="NCBI Taxonomy" id="65786"/>
    <lineage>
        <taxon>Bacteria</taxon>
        <taxon>Pseudomonadati</taxon>
        <taxon>Pseudomonadota</taxon>
        <taxon>Betaproteobacteria</taxon>
        <taxon>Burkholderiales</taxon>
        <taxon>Comamonadaceae</taxon>
        <taxon>Hydrogenophaga</taxon>
    </lineage>
</organism>
<name>A0A1L1PQS4_HYDIT</name>
<gene>
    <name evidence="5" type="ORF">BN948_02110</name>
</gene>
<accession>A0A1L1PQS4</accession>
<dbReference type="InterPro" id="IPR011004">
    <property type="entry name" value="Trimer_LpxA-like_sf"/>
</dbReference>
<protein>
    <submittedName>
        <fullName evidence="5">Group 1 glycosyl transferase</fullName>
    </submittedName>
</protein>
<dbReference type="EMBL" id="CCAE010000013">
    <property type="protein sequence ID" value="CDN87685.1"/>
    <property type="molecule type" value="Genomic_DNA"/>
</dbReference>
<reference evidence="6" key="2">
    <citation type="submission" date="2014-11" db="EMBL/GenBank/DDBJ databases">
        <title>Draft genome sequence of Hydrogenophaga intermedia S1.</title>
        <authorList>
            <person name="Gan H.M."/>
            <person name="Chew T.H."/>
            <person name="Stolz A."/>
        </authorList>
    </citation>
    <scope>NUCLEOTIDE SEQUENCE [LARGE SCALE GENOMIC DNA]</scope>
    <source>
        <strain evidence="6">S1</strain>
    </source>
</reference>
<dbReference type="PANTHER" id="PTHR43300:SF11">
    <property type="entry name" value="ACETYLTRANSFERASE RV3034C-RELATED"/>
    <property type="match status" value="1"/>
</dbReference>
<dbReference type="RefSeq" id="WP_009519363.1">
    <property type="nucleotide sequence ID" value="NZ_CCAE010000013.1"/>
</dbReference>
<dbReference type="PANTHER" id="PTHR43300">
    <property type="entry name" value="ACETYLTRANSFERASE"/>
    <property type="match status" value="1"/>
</dbReference>
<dbReference type="CDD" id="cd03349">
    <property type="entry name" value="LbH_XAT"/>
    <property type="match status" value="1"/>
</dbReference>
<dbReference type="InterPro" id="IPR001451">
    <property type="entry name" value="Hexapep"/>
</dbReference>
<dbReference type="InterPro" id="IPR050179">
    <property type="entry name" value="Trans_hexapeptide_repeat"/>
</dbReference>
<dbReference type="Gene3D" id="2.160.10.10">
    <property type="entry name" value="Hexapeptide repeat proteins"/>
    <property type="match status" value="1"/>
</dbReference>
<evidence type="ECO:0000313" key="6">
    <source>
        <dbReference type="Proteomes" id="UP000028878"/>
    </source>
</evidence>
<evidence type="ECO:0000313" key="5">
    <source>
        <dbReference type="EMBL" id="CDN87685.1"/>
    </source>
</evidence>
<keyword evidence="6" id="KW-1185">Reference proteome</keyword>
<evidence type="ECO:0000256" key="4">
    <source>
        <dbReference type="ARBA" id="ARBA00023315"/>
    </source>
</evidence>
<keyword evidence="3" id="KW-0677">Repeat</keyword>
<evidence type="ECO:0000256" key="3">
    <source>
        <dbReference type="ARBA" id="ARBA00022737"/>
    </source>
</evidence>
<keyword evidence="4" id="KW-0012">Acyltransferase</keyword>
<keyword evidence="2 5" id="KW-0808">Transferase</keyword>
<dbReference type="SUPFAM" id="SSF51161">
    <property type="entry name" value="Trimeric LpxA-like enzymes"/>
    <property type="match status" value="1"/>
</dbReference>
<proteinExistence type="inferred from homology"/>
<dbReference type="Proteomes" id="UP000028878">
    <property type="component" value="Unassembled WGS sequence"/>
</dbReference>
<dbReference type="GO" id="GO:0016746">
    <property type="term" value="F:acyltransferase activity"/>
    <property type="evidence" value="ECO:0007669"/>
    <property type="project" value="UniProtKB-KW"/>
</dbReference>
<reference evidence="6" key="1">
    <citation type="submission" date="2014-02" db="EMBL/GenBank/DDBJ databases">
        <authorList>
            <person name="Gan H."/>
        </authorList>
    </citation>
    <scope>NUCLEOTIDE SEQUENCE [LARGE SCALE GENOMIC DNA]</scope>
    <source>
        <strain evidence="6">S1</strain>
    </source>
</reference>
<dbReference type="InterPro" id="IPR018357">
    <property type="entry name" value="Hexapep_transf_CS"/>
</dbReference>
<dbReference type="PROSITE" id="PS00101">
    <property type="entry name" value="HEXAPEP_TRANSFERASES"/>
    <property type="match status" value="1"/>
</dbReference>
<sequence>MNASYLIARLLKKLRGTARKESRVHPTSKLESGSQMYDSSMDRHSFCGYDCSLLHCDVGSFTSIANRVTIGGVAHPMAFVSTSPAFLSHKDSIKTKFAHHDFLPRERTTIGHDVWIGEGAYIKAGVTIGHGAVVGMGSVVTKNVLPYEVVAGNPAKRVRMRFEEPVVAALLQLAWWDLPEDELRRLAVHFNDPVTMLTREGLL</sequence>
<comment type="similarity">
    <text evidence="1">Belongs to the transferase hexapeptide repeat family.</text>
</comment>
<dbReference type="Pfam" id="PF00132">
    <property type="entry name" value="Hexapep"/>
    <property type="match status" value="1"/>
</dbReference>